<keyword evidence="2" id="KW-0677">Repeat</keyword>
<sequence length="153" mass="17048">MQTFLESAKEMVNKMIKGGFVPDIQTFNTLVGAITKSGEVGFCIEMYYTTCKIDGHKPFPSFYAPKIKGGVCRNGKFDEAFSFISDMKVKAHPLNMPVYTTLITMCCCGGRFMDAASYSVEMTEMGFGSYITNNGKHDLGMQIEHFEVQLRGL</sequence>
<gene>
    <name evidence="3" type="ORF">Bca52824_056154</name>
</gene>
<evidence type="ECO:0008006" key="5">
    <source>
        <dbReference type="Google" id="ProtNLM"/>
    </source>
</evidence>
<evidence type="ECO:0000256" key="1">
    <source>
        <dbReference type="ARBA" id="ARBA00007626"/>
    </source>
</evidence>
<dbReference type="PANTHER" id="PTHR47447:SF28">
    <property type="entry name" value="PENTACOTRIPEPTIDE-REPEAT REGION OF PRORP DOMAIN-CONTAINING PROTEIN"/>
    <property type="match status" value="1"/>
</dbReference>
<dbReference type="PANTHER" id="PTHR47447">
    <property type="entry name" value="OS03G0856100 PROTEIN"/>
    <property type="match status" value="1"/>
</dbReference>
<dbReference type="AlphaFoldDB" id="A0A8X7UCI0"/>
<dbReference type="Proteomes" id="UP000886595">
    <property type="component" value="Unassembled WGS sequence"/>
</dbReference>
<evidence type="ECO:0000256" key="2">
    <source>
        <dbReference type="ARBA" id="ARBA00022737"/>
    </source>
</evidence>
<dbReference type="EMBL" id="JAAMPC010000012">
    <property type="protein sequence ID" value="KAG2273599.1"/>
    <property type="molecule type" value="Genomic_DNA"/>
</dbReference>
<proteinExistence type="inferred from homology"/>
<protein>
    <recommendedName>
        <fullName evidence="5">Pentatricopeptide repeat-containing protein</fullName>
    </recommendedName>
</protein>
<keyword evidence="4" id="KW-1185">Reference proteome</keyword>
<name>A0A8X7UCI0_BRACI</name>
<evidence type="ECO:0000313" key="4">
    <source>
        <dbReference type="Proteomes" id="UP000886595"/>
    </source>
</evidence>
<comment type="similarity">
    <text evidence="1">Belongs to the PPR family. P subfamily.</text>
</comment>
<dbReference type="Pfam" id="PF13041">
    <property type="entry name" value="PPR_2"/>
    <property type="match status" value="1"/>
</dbReference>
<dbReference type="InterPro" id="IPR011990">
    <property type="entry name" value="TPR-like_helical_dom_sf"/>
</dbReference>
<dbReference type="OrthoDB" id="185373at2759"/>
<evidence type="ECO:0000313" key="3">
    <source>
        <dbReference type="EMBL" id="KAG2273599.1"/>
    </source>
</evidence>
<comment type="caution">
    <text evidence="3">The sequence shown here is derived from an EMBL/GenBank/DDBJ whole genome shotgun (WGS) entry which is preliminary data.</text>
</comment>
<dbReference type="Gene3D" id="1.25.40.10">
    <property type="entry name" value="Tetratricopeptide repeat domain"/>
    <property type="match status" value="1"/>
</dbReference>
<organism evidence="3 4">
    <name type="scientific">Brassica carinata</name>
    <name type="common">Ethiopian mustard</name>
    <name type="synonym">Abyssinian cabbage</name>
    <dbReference type="NCBI Taxonomy" id="52824"/>
    <lineage>
        <taxon>Eukaryota</taxon>
        <taxon>Viridiplantae</taxon>
        <taxon>Streptophyta</taxon>
        <taxon>Embryophyta</taxon>
        <taxon>Tracheophyta</taxon>
        <taxon>Spermatophyta</taxon>
        <taxon>Magnoliopsida</taxon>
        <taxon>eudicotyledons</taxon>
        <taxon>Gunneridae</taxon>
        <taxon>Pentapetalae</taxon>
        <taxon>rosids</taxon>
        <taxon>malvids</taxon>
        <taxon>Brassicales</taxon>
        <taxon>Brassicaceae</taxon>
        <taxon>Brassiceae</taxon>
        <taxon>Brassica</taxon>
    </lineage>
</organism>
<dbReference type="InterPro" id="IPR002885">
    <property type="entry name" value="PPR_rpt"/>
</dbReference>
<accession>A0A8X7UCI0</accession>
<dbReference type="NCBIfam" id="TIGR00756">
    <property type="entry name" value="PPR"/>
    <property type="match status" value="1"/>
</dbReference>
<reference evidence="3 4" key="1">
    <citation type="submission" date="2020-02" db="EMBL/GenBank/DDBJ databases">
        <authorList>
            <person name="Ma Q."/>
            <person name="Huang Y."/>
            <person name="Song X."/>
            <person name="Pei D."/>
        </authorList>
    </citation>
    <scope>NUCLEOTIDE SEQUENCE [LARGE SCALE GENOMIC DNA]</scope>
    <source>
        <strain evidence="3">Sxm20200214</strain>
        <tissue evidence="3">Leaf</tissue>
    </source>
</reference>